<evidence type="ECO:0000256" key="2">
    <source>
        <dbReference type="ARBA" id="ARBA00022475"/>
    </source>
</evidence>
<feature type="active site" evidence="9">
    <location>
        <position position="110"/>
    </location>
</feature>
<dbReference type="PRINTS" id="PR00781">
    <property type="entry name" value="LIPOSIGPTASE"/>
</dbReference>
<feature type="transmembrane region" description="Helical" evidence="9">
    <location>
        <begin position="120"/>
        <end position="144"/>
    </location>
</feature>
<comment type="similarity">
    <text evidence="1 9 11">Belongs to the peptidase A8 family.</text>
</comment>
<dbReference type="PROSITE" id="PS00855">
    <property type="entry name" value="SPASE_II"/>
    <property type="match status" value="1"/>
</dbReference>
<dbReference type="EC" id="3.4.23.36" evidence="9"/>
<reference evidence="13" key="1">
    <citation type="submission" date="2019-07" db="EMBL/GenBank/DDBJ databases">
        <title>Bacillus alkalisoli sp. nov. isolated from saline soil.</title>
        <authorList>
            <person name="Sun J.-Q."/>
            <person name="Xu L."/>
        </authorList>
    </citation>
    <scope>NUCLEOTIDE SEQUENCE [LARGE SCALE GENOMIC DNA]</scope>
    <source>
        <strain evidence="13">M4U3P1</strain>
    </source>
</reference>
<dbReference type="UniPathway" id="UPA00665"/>
<feature type="active site" evidence="9">
    <location>
        <position position="128"/>
    </location>
</feature>
<evidence type="ECO:0000256" key="10">
    <source>
        <dbReference type="RuleBase" id="RU000594"/>
    </source>
</evidence>
<gene>
    <name evidence="9 12" type="primary">lspA</name>
    <name evidence="12" type="ORF">FLK61_32965</name>
</gene>
<feature type="transmembrane region" description="Helical" evidence="9">
    <location>
        <begin position="82"/>
        <end position="100"/>
    </location>
</feature>
<evidence type="ECO:0000313" key="13">
    <source>
        <dbReference type="Proteomes" id="UP000318138"/>
    </source>
</evidence>
<dbReference type="NCBIfam" id="TIGR00077">
    <property type="entry name" value="lspA"/>
    <property type="match status" value="1"/>
</dbReference>
<evidence type="ECO:0000256" key="11">
    <source>
        <dbReference type="RuleBase" id="RU004181"/>
    </source>
</evidence>
<dbReference type="KEGG" id="psua:FLK61_32965"/>
<dbReference type="Pfam" id="PF01252">
    <property type="entry name" value="Peptidase_A8"/>
    <property type="match status" value="1"/>
</dbReference>
<evidence type="ECO:0000256" key="7">
    <source>
        <dbReference type="ARBA" id="ARBA00022989"/>
    </source>
</evidence>
<dbReference type="PANTHER" id="PTHR33695">
    <property type="entry name" value="LIPOPROTEIN SIGNAL PEPTIDASE"/>
    <property type="match status" value="1"/>
</dbReference>
<evidence type="ECO:0000256" key="9">
    <source>
        <dbReference type="HAMAP-Rule" id="MF_00161"/>
    </source>
</evidence>
<keyword evidence="13" id="KW-1185">Reference proteome</keyword>
<evidence type="ECO:0000256" key="8">
    <source>
        <dbReference type="ARBA" id="ARBA00023136"/>
    </source>
</evidence>
<dbReference type="Proteomes" id="UP000318138">
    <property type="component" value="Chromosome"/>
</dbReference>
<organism evidence="12 13">
    <name type="scientific">Paenalkalicoccus suaedae</name>
    <dbReference type="NCBI Taxonomy" id="2592382"/>
    <lineage>
        <taxon>Bacteria</taxon>
        <taxon>Bacillati</taxon>
        <taxon>Bacillota</taxon>
        <taxon>Bacilli</taxon>
        <taxon>Bacillales</taxon>
        <taxon>Bacillaceae</taxon>
        <taxon>Paenalkalicoccus</taxon>
    </lineage>
</organism>
<dbReference type="HAMAP" id="MF_00161">
    <property type="entry name" value="LspA"/>
    <property type="match status" value="1"/>
</dbReference>
<keyword evidence="2 9" id="KW-1003">Cell membrane</keyword>
<accession>A0A859FH14</accession>
<comment type="subcellular location">
    <subcellularLocation>
        <location evidence="9">Cell membrane</location>
        <topology evidence="9">Multi-pass membrane protein</topology>
    </subcellularLocation>
</comment>
<dbReference type="PANTHER" id="PTHR33695:SF1">
    <property type="entry name" value="LIPOPROTEIN SIGNAL PEPTIDASE"/>
    <property type="match status" value="1"/>
</dbReference>
<keyword evidence="3 9" id="KW-0645">Protease</keyword>
<dbReference type="RefSeq" id="WP_176009540.1">
    <property type="nucleotide sequence ID" value="NZ_CP041372.2"/>
</dbReference>
<keyword evidence="7 9" id="KW-1133">Transmembrane helix</keyword>
<feature type="transmembrane region" description="Helical" evidence="9">
    <location>
        <begin position="58"/>
        <end position="75"/>
    </location>
</feature>
<keyword evidence="6 9" id="KW-0378">Hydrolase</keyword>
<comment type="function">
    <text evidence="9 10">This protein specifically catalyzes the removal of signal peptides from prolipoproteins.</text>
</comment>
<keyword evidence="5 9" id="KW-0064">Aspartyl protease</keyword>
<dbReference type="AlphaFoldDB" id="A0A859FH14"/>
<dbReference type="EMBL" id="CP041372">
    <property type="protein sequence ID" value="QKS71505.1"/>
    <property type="molecule type" value="Genomic_DNA"/>
</dbReference>
<keyword evidence="4 9" id="KW-0812">Transmembrane</keyword>
<evidence type="ECO:0000256" key="6">
    <source>
        <dbReference type="ARBA" id="ARBA00022801"/>
    </source>
</evidence>
<dbReference type="InterPro" id="IPR001872">
    <property type="entry name" value="Peptidase_A8"/>
</dbReference>
<proteinExistence type="inferred from homology"/>
<sequence length="158" mass="17539">MIYYVIALVIIGLDQLTKWLVVRNMEIGESIPIIENVIYLTSHRNAGAAFGILQGQQTLFVIATVIVCSVVVYMIKTQVKSPWYGIALGLILGGAIGNFIDRVRQGEVVDFVDTYIFSYNFPIFNVADAALVVGVGIAIIYIFFEERSEKKERVDGKA</sequence>
<dbReference type="GO" id="GO:0005886">
    <property type="term" value="C:plasma membrane"/>
    <property type="evidence" value="ECO:0007669"/>
    <property type="project" value="UniProtKB-SubCell"/>
</dbReference>
<dbReference type="GO" id="GO:0004190">
    <property type="term" value="F:aspartic-type endopeptidase activity"/>
    <property type="evidence" value="ECO:0007669"/>
    <property type="project" value="UniProtKB-UniRule"/>
</dbReference>
<protein>
    <recommendedName>
        <fullName evidence="9">Lipoprotein signal peptidase</fullName>
        <ecNumber evidence="9">3.4.23.36</ecNumber>
    </recommendedName>
    <alternativeName>
        <fullName evidence="9">Prolipoprotein signal peptidase</fullName>
    </alternativeName>
    <alternativeName>
        <fullName evidence="9">Signal peptidase II</fullName>
        <shortName evidence="9">SPase II</shortName>
    </alternativeName>
</protein>
<evidence type="ECO:0000256" key="3">
    <source>
        <dbReference type="ARBA" id="ARBA00022670"/>
    </source>
</evidence>
<comment type="pathway">
    <text evidence="9">Protein modification; lipoprotein biosynthesis (signal peptide cleavage).</text>
</comment>
<evidence type="ECO:0000256" key="4">
    <source>
        <dbReference type="ARBA" id="ARBA00022692"/>
    </source>
</evidence>
<dbReference type="GO" id="GO:0006508">
    <property type="term" value="P:proteolysis"/>
    <property type="evidence" value="ECO:0007669"/>
    <property type="project" value="UniProtKB-KW"/>
</dbReference>
<keyword evidence="8 9" id="KW-0472">Membrane</keyword>
<evidence type="ECO:0000256" key="5">
    <source>
        <dbReference type="ARBA" id="ARBA00022750"/>
    </source>
</evidence>
<evidence type="ECO:0000313" key="12">
    <source>
        <dbReference type="EMBL" id="QKS71505.1"/>
    </source>
</evidence>
<comment type="caution">
    <text evidence="9">Lacks conserved residue(s) required for the propagation of feature annotation.</text>
</comment>
<evidence type="ECO:0000256" key="1">
    <source>
        <dbReference type="ARBA" id="ARBA00006139"/>
    </source>
</evidence>
<name>A0A859FH14_9BACI</name>
<comment type="catalytic activity">
    <reaction evidence="9 10">
        <text>Release of signal peptides from bacterial membrane prolipoproteins. Hydrolyzes -Xaa-Yaa-Zaa-|-(S,diacylglyceryl)Cys-, in which Xaa is hydrophobic (preferably Leu), and Yaa (Ala or Ser) and Zaa (Gly or Ala) have small, neutral side chains.</text>
        <dbReference type="EC" id="3.4.23.36"/>
    </reaction>
</comment>